<proteinExistence type="predicted"/>
<dbReference type="EMBL" id="KN726427">
    <property type="protein sequence ID" value="KIH68255.1"/>
    <property type="molecule type" value="Genomic_DNA"/>
</dbReference>
<evidence type="ECO:0000313" key="1">
    <source>
        <dbReference type="EMBL" id="KIH68255.1"/>
    </source>
</evidence>
<reference evidence="1 2" key="1">
    <citation type="submission" date="2013-12" db="EMBL/GenBank/DDBJ databases">
        <title>Draft genome of the parsitic nematode Ancylostoma duodenale.</title>
        <authorList>
            <person name="Mitreva M."/>
        </authorList>
    </citation>
    <scope>NUCLEOTIDE SEQUENCE [LARGE SCALE GENOMIC DNA]</scope>
    <source>
        <strain evidence="1 2">Zhejiang</strain>
    </source>
</reference>
<evidence type="ECO:0000313" key="2">
    <source>
        <dbReference type="Proteomes" id="UP000054047"/>
    </source>
</evidence>
<gene>
    <name evidence="1" type="ORF">ANCDUO_01409</name>
</gene>
<dbReference type="Proteomes" id="UP000054047">
    <property type="component" value="Unassembled WGS sequence"/>
</dbReference>
<sequence>MLLQRRVTRNLLTMQSSSCVILSLSRYQAMCSGPAMKDVTTVEPSMFTYLRTHASDSRIILCVFPHVLKLWGVRGKGLLVVGDSGYG</sequence>
<name>A0A0C2H358_9BILA</name>
<dbReference type="AlphaFoldDB" id="A0A0C2H358"/>
<protein>
    <submittedName>
        <fullName evidence="1">Uncharacterized protein</fullName>
    </submittedName>
</protein>
<organism evidence="1 2">
    <name type="scientific">Ancylostoma duodenale</name>
    <dbReference type="NCBI Taxonomy" id="51022"/>
    <lineage>
        <taxon>Eukaryota</taxon>
        <taxon>Metazoa</taxon>
        <taxon>Ecdysozoa</taxon>
        <taxon>Nematoda</taxon>
        <taxon>Chromadorea</taxon>
        <taxon>Rhabditida</taxon>
        <taxon>Rhabditina</taxon>
        <taxon>Rhabditomorpha</taxon>
        <taxon>Strongyloidea</taxon>
        <taxon>Ancylostomatidae</taxon>
        <taxon>Ancylostomatinae</taxon>
        <taxon>Ancylostoma</taxon>
    </lineage>
</organism>
<keyword evidence="2" id="KW-1185">Reference proteome</keyword>
<accession>A0A0C2H358</accession>